<dbReference type="OrthoDB" id="9797882at2"/>
<evidence type="ECO:0000313" key="5">
    <source>
        <dbReference type="Proteomes" id="UP000004080"/>
    </source>
</evidence>
<dbReference type="AlphaFoldDB" id="I8UHL2"/>
<evidence type="ECO:0000256" key="2">
    <source>
        <dbReference type="ARBA" id="ARBA00023295"/>
    </source>
</evidence>
<dbReference type="GO" id="GO:0008477">
    <property type="term" value="F:purine nucleosidase activity"/>
    <property type="evidence" value="ECO:0007669"/>
    <property type="project" value="TreeGrafter"/>
</dbReference>
<dbReference type="InterPro" id="IPR036452">
    <property type="entry name" value="Ribo_hydro-like"/>
</dbReference>
<protein>
    <submittedName>
        <fullName evidence="4">Nucleosidase</fullName>
    </submittedName>
</protein>
<dbReference type="PANTHER" id="PTHR12304">
    <property type="entry name" value="INOSINE-URIDINE PREFERRING NUCLEOSIDE HYDROLASE"/>
    <property type="match status" value="1"/>
</dbReference>
<dbReference type="Gene3D" id="3.90.245.10">
    <property type="entry name" value="Ribonucleoside hydrolase-like"/>
    <property type="match status" value="1"/>
</dbReference>
<dbReference type="STRING" id="1196324.A374_05506"/>
<dbReference type="InterPro" id="IPR001910">
    <property type="entry name" value="Inosine/uridine_hydrolase_dom"/>
</dbReference>
<evidence type="ECO:0000313" key="4">
    <source>
        <dbReference type="EMBL" id="EIT86395.1"/>
    </source>
</evidence>
<keyword evidence="1" id="KW-0378">Hydrolase</keyword>
<dbReference type="SUPFAM" id="SSF53590">
    <property type="entry name" value="Nucleoside hydrolase"/>
    <property type="match status" value="1"/>
</dbReference>
<keyword evidence="2" id="KW-0326">Glycosidase</keyword>
<evidence type="ECO:0000256" key="1">
    <source>
        <dbReference type="ARBA" id="ARBA00022801"/>
    </source>
</evidence>
<name>I8UHL2_9BACL</name>
<dbReference type="EMBL" id="AKKV01000021">
    <property type="protein sequence ID" value="EIT86395.1"/>
    <property type="molecule type" value="Genomic_DNA"/>
</dbReference>
<reference evidence="4 5" key="1">
    <citation type="journal article" date="2012" name="J. Bacteriol.">
        <title>Genome of Bacillus macauensis ZFHKF-1, a Long-Chain-Forming Bacterium.</title>
        <authorList>
            <person name="Cai L."/>
            <person name="Zhang T."/>
        </authorList>
    </citation>
    <scope>NUCLEOTIDE SEQUENCE [LARGE SCALE GENOMIC DNA]</scope>
    <source>
        <strain evidence="4 5">ZFHKF-1</strain>
    </source>
</reference>
<accession>I8UHL2</accession>
<dbReference type="RefSeq" id="WP_007201200.1">
    <property type="nucleotide sequence ID" value="NZ_AKKV01000021.1"/>
</dbReference>
<feature type="domain" description="Inosine/uridine-preferring nucleoside hydrolase" evidence="3">
    <location>
        <begin position="4"/>
        <end position="296"/>
    </location>
</feature>
<dbReference type="GO" id="GO:0005829">
    <property type="term" value="C:cytosol"/>
    <property type="evidence" value="ECO:0007669"/>
    <property type="project" value="TreeGrafter"/>
</dbReference>
<dbReference type="GO" id="GO:0006152">
    <property type="term" value="P:purine nucleoside catabolic process"/>
    <property type="evidence" value="ECO:0007669"/>
    <property type="project" value="TreeGrafter"/>
</dbReference>
<dbReference type="PANTHER" id="PTHR12304:SF4">
    <property type="entry name" value="URIDINE NUCLEOSIDASE"/>
    <property type="match status" value="1"/>
</dbReference>
<dbReference type="Proteomes" id="UP000004080">
    <property type="component" value="Unassembled WGS sequence"/>
</dbReference>
<comment type="caution">
    <text evidence="4">The sequence shown here is derived from an EMBL/GenBank/DDBJ whole genome shotgun (WGS) entry which is preliminary data.</text>
</comment>
<dbReference type="Pfam" id="PF01156">
    <property type="entry name" value="IU_nuc_hydro"/>
    <property type="match status" value="1"/>
</dbReference>
<keyword evidence="5" id="KW-1185">Reference proteome</keyword>
<dbReference type="InterPro" id="IPR023186">
    <property type="entry name" value="IUNH"/>
</dbReference>
<proteinExistence type="predicted"/>
<evidence type="ECO:0000259" key="3">
    <source>
        <dbReference type="Pfam" id="PF01156"/>
    </source>
</evidence>
<dbReference type="PATRIC" id="fig|1196324.3.peg.1121"/>
<organism evidence="4 5">
    <name type="scientific">Fictibacillus macauensis ZFHKF-1</name>
    <dbReference type="NCBI Taxonomy" id="1196324"/>
    <lineage>
        <taxon>Bacteria</taxon>
        <taxon>Bacillati</taxon>
        <taxon>Bacillota</taxon>
        <taxon>Bacilli</taxon>
        <taxon>Bacillales</taxon>
        <taxon>Fictibacillaceae</taxon>
        <taxon>Fictibacillus</taxon>
    </lineage>
</organism>
<gene>
    <name evidence="4" type="ORF">A374_05506</name>
</gene>
<sequence>MKKVILDVDTGIDDALAIAYALQSPEIELLGITTGYGNVSAEEATRNTKQILALLQSPELKVFQGAEHPFKQSDTRHRAYEVHGDNGLGNAEFPDVNDVIETEHAVDFIISMVKAFPNEVTLITVATQTNVALALEKEPSLVKEIDRIVMMGGAVTVPGNVTPYAEANFFGDADSAHYVLQSGVPVTLIGLDVTMQTLLKRDELQVWEHSGTKAGQLFAQMCHFYMDFYEKENPQLGGCALHDPLAVGVAIDQSFVQTEKMNVIVEREGERRGQSVGEQAPSGIDVALRVDRERFTQHFLERVQKGLFA</sequence>
<dbReference type="eggNOG" id="COG1957">
    <property type="taxonomic scope" value="Bacteria"/>
</dbReference>
<dbReference type="CDD" id="cd02650">
    <property type="entry name" value="nuc_hydro_CaPnhB"/>
    <property type="match status" value="1"/>
</dbReference>